<comment type="similarity">
    <text evidence="1">Belongs to the UPF0749 family.</text>
</comment>
<dbReference type="GO" id="GO:0005886">
    <property type="term" value="C:plasma membrane"/>
    <property type="evidence" value="ECO:0007669"/>
    <property type="project" value="TreeGrafter"/>
</dbReference>
<dbReference type="RefSeq" id="WP_111507550.1">
    <property type="nucleotide sequence ID" value="NZ_QKYN01000200.1"/>
</dbReference>
<dbReference type="Pfam" id="PF05949">
    <property type="entry name" value="DUF881"/>
    <property type="match status" value="1"/>
</dbReference>
<keyword evidence="2" id="KW-0175">Coiled coil</keyword>
<feature type="region of interest" description="Disordered" evidence="3">
    <location>
        <begin position="1"/>
        <end position="20"/>
    </location>
</feature>
<feature type="compositionally biased region" description="Basic and acidic residues" evidence="3">
    <location>
        <begin position="1"/>
        <end position="18"/>
    </location>
</feature>
<evidence type="ECO:0000313" key="5">
    <source>
        <dbReference type="Proteomes" id="UP000248889"/>
    </source>
</evidence>
<name>A0A2X0IT55_9ACTN</name>
<evidence type="ECO:0000256" key="1">
    <source>
        <dbReference type="ARBA" id="ARBA00009108"/>
    </source>
</evidence>
<evidence type="ECO:0008006" key="6">
    <source>
        <dbReference type="Google" id="ProtNLM"/>
    </source>
</evidence>
<dbReference type="OrthoDB" id="3218134at2"/>
<reference evidence="4 5" key="1">
    <citation type="submission" date="2018-06" db="EMBL/GenBank/DDBJ databases">
        <title>Streptacidiphilus pinicola sp. nov., isolated from pine grove soil.</title>
        <authorList>
            <person name="Roh S.G."/>
            <person name="Park S."/>
            <person name="Kim M.-K."/>
            <person name="Yun B.-R."/>
            <person name="Park J."/>
            <person name="Kim M.J."/>
            <person name="Kim Y.S."/>
            <person name="Kim S.B."/>
        </authorList>
    </citation>
    <scope>NUCLEOTIDE SEQUENCE [LARGE SCALE GENOMIC DNA]</scope>
    <source>
        <strain evidence="4 5">MMS16-CNU450</strain>
    </source>
</reference>
<feature type="coiled-coil region" evidence="2">
    <location>
        <begin position="99"/>
        <end position="126"/>
    </location>
</feature>
<dbReference type="PANTHER" id="PTHR37313">
    <property type="entry name" value="UPF0749 PROTEIN RV1825"/>
    <property type="match status" value="1"/>
</dbReference>
<accession>A0A2X0IT55</accession>
<dbReference type="PANTHER" id="PTHR37313:SF1">
    <property type="entry name" value="UPF0749 PROTEIN RV1823"/>
    <property type="match status" value="1"/>
</dbReference>
<dbReference type="EMBL" id="QKYN01000200">
    <property type="protein sequence ID" value="RAG80746.1"/>
    <property type="molecule type" value="Genomic_DNA"/>
</dbReference>
<organism evidence="4 5">
    <name type="scientific">Streptacidiphilus pinicola</name>
    <dbReference type="NCBI Taxonomy" id="2219663"/>
    <lineage>
        <taxon>Bacteria</taxon>
        <taxon>Bacillati</taxon>
        <taxon>Actinomycetota</taxon>
        <taxon>Actinomycetes</taxon>
        <taxon>Kitasatosporales</taxon>
        <taxon>Streptomycetaceae</taxon>
        <taxon>Streptacidiphilus</taxon>
    </lineage>
</organism>
<evidence type="ECO:0000256" key="2">
    <source>
        <dbReference type="SAM" id="Coils"/>
    </source>
</evidence>
<dbReference type="Gene3D" id="3.30.70.1880">
    <property type="entry name" value="Protein of unknown function DUF881"/>
    <property type="match status" value="1"/>
</dbReference>
<proteinExistence type="inferred from homology"/>
<dbReference type="Proteomes" id="UP000248889">
    <property type="component" value="Unassembled WGS sequence"/>
</dbReference>
<keyword evidence="5" id="KW-1185">Reference proteome</keyword>
<comment type="caution">
    <text evidence="4">The sequence shown here is derived from an EMBL/GenBank/DDBJ whole genome shotgun (WGS) entry which is preliminary data.</text>
</comment>
<protein>
    <recommendedName>
        <fullName evidence="6">DUF881 domain-containing protein</fullName>
    </recommendedName>
</protein>
<dbReference type="InterPro" id="IPR010273">
    <property type="entry name" value="DUF881"/>
</dbReference>
<dbReference type="AlphaFoldDB" id="A0A2X0IT55"/>
<gene>
    <name evidence="4" type="ORF">DN069_36465</name>
</gene>
<sequence>MSTTAPRRDERSDPRYARPDASMSLLTNVMEHSLDEGYAEEARRSGRYGSSRLPGTLRGKLLLGLGLAMVATILSMGVSQVQRSAPVAAQQRQELINRINQSTTTADGTQQQVAQLQAQLDQARRTAASGSGSTQLDLLELVTGTTPVSGPGITVTVDDAASAGTDLNNASPRAGAGFGNTGRVRDSDLQLVVNALWQSGAEAVAINEQRLTNLSAIRAAGDAILVNDHPLTLPYTVQAVGGPTLQQNFQDNAYGGLYLAQLKQEFQIRYDVSAQGGLSLPAATVGPLLNAHPSPSEGTKQP</sequence>
<evidence type="ECO:0000313" key="4">
    <source>
        <dbReference type="EMBL" id="RAG80746.1"/>
    </source>
</evidence>
<evidence type="ECO:0000256" key="3">
    <source>
        <dbReference type="SAM" id="MobiDB-lite"/>
    </source>
</evidence>